<feature type="active site" description="Nucleophile" evidence="4 5">
    <location>
        <position position="58"/>
    </location>
</feature>
<name>A0AAX2J5P6_KINKI</name>
<dbReference type="Proteomes" id="UP000248598">
    <property type="component" value="Chromosome 1"/>
</dbReference>
<dbReference type="Gene3D" id="3.30.70.580">
    <property type="entry name" value="Pseudouridine synthase I, catalytic domain, N-terminal subdomain"/>
    <property type="match status" value="1"/>
</dbReference>
<evidence type="ECO:0000256" key="1">
    <source>
        <dbReference type="ARBA" id="ARBA00009375"/>
    </source>
</evidence>
<feature type="domain" description="Pseudouridine synthase I TruA alpha/beta" evidence="8">
    <location>
        <begin position="13"/>
        <end position="110"/>
    </location>
</feature>
<dbReference type="PANTHER" id="PTHR11142">
    <property type="entry name" value="PSEUDOURIDYLATE SYNTHASE"/>
    <property type="match status" value="1"/>
</dbReference>
<proteinExistence type="inferred from homology"/>
<dbReference type="InterPro" id="IPR020095">
    <property type="entry name" value="PsdUridine_synth_TruA_C"/>
</dbReference>
<comment type="catalytic activity">
    <reaction evidence="4 7">
        <text>uridine(38/39/40) in tRNA = pseudouridine(38/39/40) in tRNA</text>
        <dbReference type="Rhea" id="RHEA:22376"/>
        <dbReference type="Rhea" id="RHEA-COMP:10085"/>
        <dbReference type="Rhea" id="RHEA-COMP:10087"/>
        <dbReference type="ChEBI" id="CHEBI:65314"/>
        <dbReference type="ChEBI" id="CHEBI:65315"/>
        <dbReference type="EC" id="5.4.99.12"/>
    </reaction>
</comment>
<dbReference type="GeneID" id="93262913"/>
<gene>
    <name evidence="4 9" type="primary">truA</name>
    <name evidence="9" type="ORF">NCTC10529_01635</name>
</gene>
<keyword evidence="3 4" id="KW-0413">Isomerase</keyword>
<dbReference type="PIRSF" id="PIRSF001430">
    <property type="entry name" value="tRNA_psdUrid_synth"/>
    <property type="match status" value="1"/>
</dbReference>
<dbReference type="Pfam" id="PF01416">
    <property type="entry name" value="PseudoU_synth_1"/>
    <property type="match status" value="2"/>
</dbReference>
<evidence type="ECO:0000313" key="9">
    <source>
        <dbReference type="EMBL" id="SQH25436.1"/>
    </source>
</evidence>
<dbReference type="GO" id="GO:0160147">
    <property type="term" value="F:tRNA pseudouridine(38-40) synthase activity"/>
    <property type="evidence" value="ECO:0007669"/>
    <property type="project" value="UniProtKB-EC"/>
</dbReference>
<dbReference type="InterPro" id="IPR020094">
    <property type="entry name" value="TruA/RsuA/RluB/E/F_N"/>
</dbReference>
<dbReference type="RefSeq" id="WP_003786584.1">
    <property type="nucleotide sequence ID" value="NZ_CP091518.1"/>
</dbReference>
<comment type="similarity">
    <text evidence="1 4 7">Belongs to the tRNA pseudouridine synthase TruA family.</text>
</comment>
<comment type="caution">
    <text evidence="4">Lacks conserved residue(s) required for the propagation of feature annotation.</text>
</comment>
<dbReference type="GO" id="GO:0031119">
    <property type="term" value="P:tRNA pseudouridine synthesis"/>
    <property type="evidence" value="ECO:0007669"/>
    <property type="project" value="UniProtKB-UniRule"/>
</dbReference>
<dbReference type="InterPro" id="IPR020103">
    <property type="entry name" value="PsdUridine_synth_cat_dom_sf"/>
</dbReference>
<dbReference type="AlphaFoldDB" id="A0AAX2J5P6"/>
<dbReference type="InterPro" id="IPR001406">
    <property type="entry name" value="PsdUridine_synth_TruA"/>
</dbReference>
<keyword evidence="2 4" id="KW-0819">tRNA processing</keyword>
<evidence type="ECO:0000256" key="4">
    <source>
        <dbReference type="HAMAP-Rule" id="MF_00171"/>
    </source>
</evidence>
<feature type="domain" description="Pseudouridine synthase I TruA alpha/beta" evidence="8">
    <location>
        <begin position="149"/>
        <end position="251"/>
    </location>
</feature>
<comment type="subunit">
    <text evidence="4">Homodimer.</text>
</comment>
<reference evidence="9 10" key="1">
    <citation type="submission" date="2018-06" db="EMBL/GenBank/DDBJ databases">
        <authorList>
            <consortium name="Pathogen Informatics"/>
            <person name="Doyle S."/>
        </authorList>
    </citation>
    <scope>NUCLEOTIDE SEQUENCE [LARGE SCALE GENOMIC DNA]</scope>
    <source>
        <strain evidence="9 10">NCTC10529</strain>
    </source>
</reference>
<evidence type="ECO:0000256" key="2">
    <source>
        <dbReference type="ARBA" id="ARBA00022694"/>
    </source>
</evidence>
<organism evidence="9 10">
    <name type="scientific">Kingella kingae</name>
    <dbReference type="NCBI Taxonomy" id="504"/>
    <lineage>
        <taxon>Bacteria</taxon>
        <taxon>Pseudomonadati</taxon>
        <taxon>Pseudomonadota</taxon>
        <taxon>Betaproteobacteria</taxon>
        <taxon>Neisseriales</taxon>
        <taxon>Neisseriaceae</taxon>
        <taxon>Kingella</taxon>
    </lineage>
</organism>
<dbReference type="FunFam" id="3.30.70.580:FF:000001">
    <property type="entry name" value="tRNA pseudouridine synthase A"/>
    <property type="match status" value="1"/>
</dbReference>
<feature type="binding site" evidence="4 6">
    <location>
        <position position="116"/>
    </location>
    <ligand>
        <name>substrate</name>
    </ligand>
</feature>
<evidence type="ECO:0000256" key="7">
    <source>
        <dbReference type="RuleBase" id="RU003792"/>
    </source>
</evidence>
<dbReference type="InterPro" id="IPR020097">
    <property type="entry name" value="PsdUridine_synth_TruA_a/b_dom"/>
</dbReference>
<evidence type="ECO:0000259" key="8">
    <source>
        <dbReference type="Pfam" id="PF01416"/>
    </source>
</evidence>
<evidence type="ECO:0000256" key="3">
    <source>
        <dbReference type="ARBA" id="ARBA00023235"/>
    </source>
</evidence>
<dbReference type="HAMAP" id="MF_00171">
    <property type="entry name" value="TruA"/>
    <property type="match status" value="1"/>
</dbReference>
<dbReference type="EC" id="5.4.99.12" evidence="4"/>
<dbReference type="EMBL" id="LS483426">
    <property type="protein sequence ID" value="SQH25436.1"/>
    <property type="molecule type" value="Genomic_DNA"/>
</dbReference>
<accession>A0AAX2J5P6</accession>
<comment type="function">
    <text evidence="4">Formation of pseudouridine at positions 38, 39 and 40 in the anticodon stem and loop of transfer RNAs.</text>
</comment>
<dbReference type="PANTHER" id="PTHR11142:SF0">
    <property type="entry name" value="TRNA PSEUDOURIDINE SYNTHASE-LIKE 1"/>
    <property type="match status" value="1"/>
</dbReference>
<evidence type="ECO:0000313" key="10">
    <source>
        <dbReference type="Proteomes" id="UP000248598"/>
    </source>
</evidence>
<dbReference type="Gene3D" id="3.30.70.660">
    <property type="entry name" value="Pseudouridine synthase I, catalytic domain, C-terminal subdomain"/>
    <property type="match status" value="1"/>
</dbReference>
<dbReference type="CDD" id="cd02570">
    <property type="entry name" value="PseudoU_synth_EcTruA"/>
    <property type="match status" value="1"/>
</dbReference>
<evidence type="ECO:0000256" key="5">
    <source>
        <dbReference type="PIRSR" id="PIRSR001430-1"/>
    </source>
</evidence>
<sequence length="265" mass="29121">MMQPQTQRFALTVSYDGSQFFGWQKQADGVVTVQAALEHALSCIAGEPIATIAAGRTDTGVHATGQIVHFDTQAHRPLSAWVRGVNAHLPDGVAVLAAQAVEPAFHARFDATGRRYRYLLESAPVRSPLLYRRAGWTHYALNTDPMQAAMNLLLGEHDFSSFRAAQCQAKSPIKTMYAAQLQRAGCLIKLDFHANAFLHHMVRNLVGALVYVGCGRLSVADFADLLAQKSRLTAPPTFMPDGLYFVGVDYPEQWNVPTVSLPDWL</sequence>
<dbReference type="GO" id="GO:0003723">
    <property type="term" value="F:RNA binding"/>
    <property type="evidence" value="ECO:0007669"/>
    <property type="project" value="InterPro"/>
</dbReference>
<dbReference type="SUPFAM" id="SSF55120">
    <property type="entry name" value="Pseudouridine synthase"/>
    <property type="match status" value="1"/>
</dbReference>
<dbReference type="NCBIfam" id="TIGR00071">
    <property type="entry name" value="hisT_truA"/>
    <property type="match status" value="1"/>
</dbReference>
<protein>
    <recommendedName>
        <fullName evidence="4">tRNA pseudouridine synthase A</fullName>
        <ecNumber evidence="4">5.4.99.12</ecNumber>
    </recommendedName>
    <alternativeName>
        <fullName evidence="4">tRNA pseudouridine(38-40) synthase</fullName>
    </alternativeName>
    <alternativeName>
        <fullName evidence="4">tRNA pseudouridylate synthase I</fullName>
    </alternativeName>
    <alternativeName>
        <fullName evidence="4">tRNA-uridine isomerase I</fullName>
    </alternativeName>
</protein>
<evidence type="ECO:0000256" key="6">
    <source>
        <dbReference type="PIRSR" id="PIRSR001430-2"/>
    </source>
</evidence>